<evidence type="ECO:0000313" key="9">
    <source>
        <dbReference type="Proteomes" id="UP000735302"/>
    </source>
</evidence>
<dbReference type="GO" id="GO:0016020">
    <property type="term" value="C:membrane"/>
    <property type="evidence" value="ECO:0007669"/>
    <property type="project" value="UniProtKB-SubCell"/>
</dbReference>
<evidence type="ECO:0000256" key="2">
    <source>
        <dbReference type="ARBA" id="ARBA00022692"/>
    </source>
</evidence>
<comment type="subcellular location">
    <subcellularLocation>
        <location evidence="1">Membrane</location>
        <topology evidence="1">Multi-pass membrane protein</topology>
    </subcellularLocation>
</comment>
<reference evidence="8 9" key="1">
    <citation type="journal article" date="2021" name="Elife">
        <title>Chloroplast acquisition without the gene transfer in kleptoplastic sea slugs, Plakobranchus ocellatus.</title>
        <authorList>
            <person name="Maeda T."/>
            <person name="Takahashi S."/>
            <person name="Yoshida T."/>
            <person name="Shimamura S."/>
            <person name="Takaki Y."/>
            <person name="Nagai Y."/>
            <person name="Toyoda A."/>
            <person name="Suzuki Y."/>
            <person name="Arimoto A."/>
            <person name="Ishii H."/>
            <person name="Satoh N."/>
            <person name="Nishiyama T."/>
            <person name="Hasebe M."/>
            <person name="Maruyama T."/>
            <person name="Minagawa J."/>
            <person name="Obokata J."/>
            <person name="Shigenobu S."/>
        </authorList>
    </citation>
    <scope>NUCLEOTIDE SEQUENCE [LARGE SCALE GENOMIC DNA]</scope>
</reference>
<feature type="transmembrane region" description="Helical" evidence="6">
    <location>
        <begin position="220"/>
        <end position="240"/>
    </location>
</feature>
<feature type="transmembrane region" description="Helical" evidence="6">
    <location>
        <begin position="406"/>
        <end position="427"/>
    </location>
</feature>
<dbReference type="AlphaFoldDB" id="A0AAV3XYK0"/>
<evidence type="ECO:0000256" key="5">
    <source>
        <dbReference type="SAM" id="MobiDB-lite"/>
    </source>
</evidence>
<feature type="compositionally biased region" description="Polar residues" evidence="5">
    <location>
        <begin position="32"/>
        <end position="46"/>
    </location>
</feature>
<feature type="compositionally biased region" description="Polar residues" evidence="5">
    <location>
        <begin position="7"/>
        <end position="20"/>
    </location>
</feature>
<evidence type="ECO:0000259" key="7">
    <source>
        <dbReference type="PROSITE" id="PS50850"/>
    </source>
</evidence>
<keyword evidence="3 6" id="KW-1133">Transmembrane helix</keyword>
<dbReference type="InterPro" id="IPR005828">
    <property type="entry name" value="MFS_sugar_transport-like"/>
</dbReference>
<dbReference type="Pfam" id="PF00083">
    <property type="entry name" value="Sugar_tr"/>
    <property type="match status" value="1"/>
</dbReference>
<protein>
    <submittedName>
        <fullName evidence="8">Solute carrier family 22 member 4</fullName>
    </submittedName>
</protein>
<gene>
    <name evidence="8" type="ORF">PoB_000152400</name>
</gene>
<keyword evidence="2 6" id="KW-0812">Transmembrane</keyword>
<evidence type="ECO:0000256" key="6">
    <source>
        <dbReference type="SAM" id="Phobius"/>
    </source>
</evidence>
<keyword evidence="9" id="KW-1185">Reference proteome</keyword>
<feature type="transmembrane region" description="Helical" evidence="6">
    <location>
        <begin position="500"/>
        <end position="523"/>
    </location>
</feature>
<dbReference type="CDD" id="cd17317">
    <property type="entry name" value="MFS_SLC22"/>
    <property type="match status" value="1"/>
</dbReference>
<dbReference type="SUPFAM" id="SSF103473">
    <property type="entry name" value="MFS general substrate transporter"/>
    <property type="match status" value="1"/>
</dbReference>
<evidence type="ECO:0000256" key="3">
    <source>
        <dbReference type="ARBA" id="ARBA00022989"/>
    </source>
</evidence>
<keyword evidence="4 6" id="KW-0472">Membrane</keyword>
<dbReference type="InterPro" id="IPR036259">
    <property type="entry name" value="MFS_trans_sf"/>
</dbReference>
<feature type="transmembrane region" description="Helical" evidence="6">
    <location>
        <begin position="467"/>
        <end position="488"/>
    </location>
</feature>
<evidence type="ECO:0000256" key="4">
    <source>
        <dbReference type="ARBA" id="ARBA00023136"/>
    </source>
</evidence>
<feature type="domain" description="Major facilitator superfamily (MFS) profile" evidence="7">
    <location>
        <begin position="104"/>
        <end position="588"/>
    </location>
</feature>
<feature type="transmembrane region" description="Helical" evidence="6">
    <location>
        <begin position="193"/>
        <end position="213"/>
    </location>
</feature>
<dbReference type="PANTHER" id="PTHR24064">
    <property type="entry name" value="SOLUTE CARRIER FAMILY 22 MEMBER"/>
    <property type="match status" value="1"/>
</dbReference>
<feature type="transmembrane region" description="Helical" evidence="6">
    <location>
        <begin position="535"/>
        <end position="554"/>
    </location>
</feature>
<dbReference type="GO" id="GO:0022857">
    <property type="term" value="F:transmembrane transporter activity"/>
    <property type="evidence" value="ECO:0007669"/>
    <property type="project" value="InterPro"/>
</dbReference>
<proteinExistence type="predicted"/>
<dbReference type="Proteomes" id="UP000735302">
    <property type="component" value="Unassembled WGS sequence"/>
</dbReference>
<sequence length="615" mass="67929">MVKKQYELSTISSELSSRGNQEIKATKKSTQELETQCPSKMSSKETVQPDKSGVYTAHLDDVLNSLGWFGRFQKVQCFLLVLHIIDSAIHAMSFIFIGKHVEQKCAAINQTGYIGEMNYGLLSYLSDSNSTASGAPNSSLPVIYGACSVSEANQSEEGVSGACPNGYEYAEPRDRSYVSEWDLVCEKDFLPDLSQTVLSAGMMLGAFLFTSLADKYGRKPVYVTCHVLMLCVAGITAFVPNYTAFLVVRFFLGALQQGTDLTAWILLLELIPRAKRAWPSRIGCVMWSSGLLLLGLVCWWCRKMSWRNRELVLAAISIYSLLQWFLVKESLRWLTAKGRADEAKEMVSKMAKTNGVDAAEPLKLFSTISDNFLNPDPTTKQCKVTGVNDKGTDDLRLTAFLRNKHILRVAAINCYIWFTDSLAYYVLVMTSPSLTNDFYLGYTLNILVELPAAFFFSVFITRIGRRYCAMASHLIGGVSLLVAVLLSNTSFAAGIPALDILVLVASLVGKFGITLGFSVFWLYTPELYPTTIRTTGVGLASLFARVAGMIAPYSRLLSQHLPWGPGTVLSALCLTVPLLVRFLPETHGRELPQTIAEMEVGTATESSRHEKDIDE</sequence>
<comment type="caution">
    <text evidence="8">The sequence shown here is derived from an EMBL/GenBank/DDBJ whole genome shotgun (WGS) entry which is preliminary data.</text>
</comment>
<evidence type="ECO:0000256" key="1">
    <source>
        <dbReference type="ARBA" id="ARBA00004141"/>
    </source>
</evidence>
<dbReference type="InterPro" id="IPR020846">
    <property type="entry name" value="MFS_dom"/>
</dbReference>
<organism evidence="8 9">
    <name type="scientific">Plakobranchus ocellatus</name>
    <dbReference type="NCBI Taxonomy" id="259542"/>
    <lineage>
        <taxon>Eukaryota</taxon>
        <taxon>Metazoa</taxon>
        <taxon>Spiralia</taxon>
        <taxon>Lophotrochozoa</taxon>
        <taxon>Mollusca</taxon>
        <taxon>Gastropoda</taxon>
        <taxon>Heterobranchia</taxon>
        <taxon>Euthyneura</taxon>
        <taxon>Panpulmonata</taxon>
        <taxon>Sacoglossa</taxon>
        <taxon>Placobranchoidea</taxon>
        <taxon>Plakobranchidae</taxon>
        <taxon>Plakobranchus</taxon>
    </lineage>
</organism>
<accession>A0AAV3XYK0</accession>
<feature type="transmembrane region" description="Helical" evidence="6">
    <location>
        <begin position="439"/>
        <end position="460"/>
    </location>
</feature>
<dbReference type="EMBL" id="BLXT01000208">
    <property type="protein sequence ID" value="GFN75018.1"/>
    <property type="molecule type" value="Genomic_DNA"/>
</dbReference>
<dbReference type="Gene3D" id="1.20.1250.20">
    <property type="entry name" value="MFS general substrate transporter like domains"/>
    <property type="match status" value="1"/>
</dbReference>
<feature type="transmembrane region" description="Helical" evidence="6">
    <location>
        <begin position="560"/>
        <end position="580"/>
    </location>
</feature>
<feature type="region of interest" description="Disordered" evidence="5">
    <location>
        <begin position="1"/>
        <end position="47"/>
    </location>
</feature>
<dbReference type="PROSITE" id="PS50850">
    <property type="entry name" value="MFS"/>
    <property type="match status" value="1"/>
</dbReference>
<feature type="transmembrane region" description="Helical" evidence="6">
    <location>
        <begin position="280"/>
        <end position="299"/>
    </location>
</feature>
<evidence type="ECO:0000313" key="8">
    <source>
        <dbReference type="EMBL" id="GFN75018.1"/>
    </source>
</evidence>
<name>A0AAV3XYK0_9GAST</name>